<dbReference type="InterPro" id="IPR006652">
    <property type="entry name" value="Kelch_1"/>
</dbReference>
<keyword evidence="6" id="KW-1185">Reference proteome</keyword>
<dbReference type="NCBIfam" id="NF012200">
    <property type="entry name" value="choice_anch_D"/>
    <property type="match status" value="1"/>
</dbReference>
<dbReference type="SUPFAM" id="SSF117281">
    <property type="entry name" value="Kelch motif"/>
    <property type="match status" value="2"/>
</dbReference>
<keyword evidence="1" id="KW-0880">Kelch repeat</keyword>
<dbReference type="PANTHER" id="PTHR46344:SF27">
    <property type="entry name" value="KELCH REPEAT SUPERFAMILY PROTEIN"/>
    <property type="match status" value="1"/>
</dbReference>
<dbReference type="InterPro" id="IPR037293">
    <property type="entry name" value="Gal_Oxidase_central_sf"/>
</dbReference>
<dbReference type="SMART" id="SM00612">
    <property type="entry name" value="Kelch"/>
    <property type="match status" value="3"/>
</dbReference>
<dbReference type="PANTHER" id="PTHR46344">
    <property type="entry name" value="OS02G0202900 PROTEIN"/>
    <property type="match status" value="1"/>
</dbReference>
<evidence type="ECO:0000256" key="2">
    <source>
        <dbReference type="ARBA" id="ARBA00022737"/>
    </source>
</evidence>
<gene>
    <name evidence="5" type="ORF">OJ962_16545</name>
</gene>
<organism evidence="5 6">
    <name type="scientific">Solirubrobacter deserti</name>
    <dbReference type="NCBI Taxonomy" id="2282478"/>
    <lineage>
        <taxon>Bacteria</taxon>
        <taxon>Bacillati</taxon>
        <taxon>Actinomycetota</taxon>
        <taxon>Thermoleophilia</taxon>
        <taxon>Solirubrobacterales</taxon>
        <taxon>Solirubrobacteraceae</taxon>
        <taxon>Solirubrobacter</taxon>
    </lineage>
</organism>
<evidence type="ECO:0000256" key="4">
    <source>
        <dbReference type="SAM" id="SignalP"/>
    </source>
</evidence>
<dbReference type="RefSeq" id="WP_202954973.1">
    <property type="nucleotide sequence ID" value="NZ_JAPCID010000021.1"/>
</dbReference>
<dbReference type="InterPro" id="IPR015915">
    <property type="entry name" value="Kelch-typ_b-propeller"/>
</dbReference>
<dbReference type="InterPro" id="IPR013783">
    <property type="entry name" value="Ig-like_fold"/>
</dbReference>
<proteinExistence type="predicted"/>
<evidence type="ECO:0000256" key="1">
    <source>
        <dbReference type="ARBA" id="ARBA00022441"/>
    </source>
</evidence>
<feature type="region of interest" description="Disordered" evidence="3">
    <location>
        <begin position="471"/>
        <end position="498"/>
    </location>
</feature>
<name>A0ABT4RKR3_9ACTN</name>
<accession>A0ABT4RKR3</accession>
<feature type="signal peptide" evidence="4">
    <location>
        <begin position="1"/>
        <end position="24"/>
    </location>
</feature>
<dbReference type="Proteomes" id="UP001147700">
    <property type="component" value="Unassembled WGS sequence"/>
</dbReference>
<sequence>MPFARLAALCAVALVLFPAAAANAAITRGWMRAGDMITPRSMHVAVALDRDRVLVTGGMPDGGGTMRAAEIYDVRTNVWTAAAPMNVPRREHALARLGNGQVLAVGGTEDPGTSAELYDPATNRWEIVSSTHEPRYQPKLLTLPDGRAIVIGGLGYDSAEIFDPQTRTWSWPMSVYGGGGRGAAASLADGRVLLTGGAFEFLGFTGATAVFDGARTAWTPAAEAQVLREGHQLAALPDGTLFASGGTALDMDAMPPWAPSSRTEVYDPRTNTWTERAPFPALRMGSTTTALADGTVLIVGGRGGFDHYPYDEALLYHPATNTYTSAGTPAQHDDHTATALPDGRVLVAGSYDKSDDSVKAFASLWTPTTTLAADPALAFGDVTVGTGADGVVQITNTGTLPLIVEDLALGGAHPGDFRLDRTRCMAAPGATCAVGVHVEAATTGARSATLSFASNTAAGRHVVALQARGVPAPAQPQPGPGPASDADGDGVADGSDRCGQLRGPLARMGCPAGLLADPSIAYRRVKGGIRVVAYHVKATTGARIVVRCSKGCKPTTTTGKGAKRVRISRLDRRRLANGTKITVTVSLAGRLATTVTDSVVRGRRVEGRPTCAPVAC</sequence>
<keyword evidence="4" id="KW-0732">Signal</keyword>
<evidence type="ECO:0000256" key="3">
    <source>
        <dbReference type="SAM" id="MobiDB-lite"/>
    </source>
</evidence>
<protein>
    <submittedName>
        <fullName evidence="5">Choice-of-anchor D domain-containing protein</fullName>
    </submittedName>
</protein>
<reference evidence="5" key="1">
    <citation type="submission" date="2022-10" db="EMBL/GenBank/DDBJ databases">
        <title>The WGS of Solirubrobacter sp. CPCC 204708.</title>
        <authorList>
            <person name="Jiang Z."/>
        </authorList>
    </citation>
    <scope>NUCLEOTIDE SEQUENCE</scope>
    <source>
        <strain evidence="5">CPCC 204708</strain>
    </source>
</reference>
<feature type="chain" id="PRO_5047019540" evidence="4">
    <location>
        <begin position="25"/>
        <end position="616"/>
    </location>
</feature>
<dbReference type="Gene3D" id="2.60.40.10">
    <property type="entry name" value="Immunoglobulins"/>
    <property type="match status" value="1"/>
</dbReference>
<evidence type="ECO:0000313" key="6">
    <source>
        <dbReference type="Proteomes" id="UP001147700"/>
    </source>
</evidence>
<dbReference type="EMBL" id="JAPCID010000021">
    <property type="protein sequence ID" value="MDA0139112.1"/>
    <property type="molecule type" value="Genomic_DNA"/>
</dbReference>
<dbReference type="Gene3D" id="2.120.10.80">
    <property type="entry name" value="Kelch-type beta propeller"/>
    <property type="match status" value="1"/>
</dbReference>
<dbReference type="Pfam" id="PF01344">
    <property type="entry name" value="Kelch_1"/>
    <property type="match status" value="3"/>
</dbReference>
<comment type="caution">
    <text evidence="5">The sequence shown here is derived from an EMBL/GenBank/DDBJ whole genome shotgun (WGS) entry which is preliminary data.</text>
</comment>
<evidence type="ECO:0000313" key="5">
    <source>
        <dbReference type="EMBL" id="MDA0139112.1"/>
    </source>
</evidence>
<dbReference type="Gene3D" id="2.130.10.80">
    <property type="entry name" value="Galactose oxidase/kelch, beta-propeller"/>
    <property type="match status" value="2"/>
</dbReference>
<keyword evidence="2" id="KW-0677">Repeat</keyword>